<dbReference type="OMA" id="FIRLCKG"/>
<feature type="signal peptide" evidence="1">
    <location>
        <begin position="1"/>
        <end position="17"/>
    </location>
</feature>
<reference evidence="4" key="1">
    <citation type="journal article" date="2016" name="Nature">
        <title>The genome of the seagrass Zostera marina reveals angiosperm adaptation to the sea.</title>
        <authorList>
            <person name="Olsen J.L."/>
            <person name="Rouze P."/>
            <person name="Verhelst B."/>
            <person name="Lin Y.-C."/>
            <person name="Bayer T."/>
            <person name="Collen J."/>
            <person name="Dattolo E."/>
            <person name="De Paoli E."/>
            <person name="Dittami S."/>
            <person name="Maumus F."/>
            <person name="Michel G."/>
            <person name="Kersting A."/>
            <person name="Lauritano C."/>
            <person name="Lohaus R."/>
            <person name="Toepel M."/>
            <person name="Tonon T."/>
            <person name="Vanneste K."/>
            <person name="Amirebrahimi M."/>
            <person name="Brakel J."/>
            <person name="Bostroem C."/>
            <person name="Chovatia M."/>
            <person name="Grimwood J."/>
            <person name="Jenkins J.W."/>
            <person name="Jueterbock A."/>
            <person name="Mraz A."/>
            <person name="Stam W.T."/>
            <person name="Tice H."/>
            <person name="Bornberg-Bauer E."/>
            <person name="Green P.J."/>
            <person name="Pearson G.A."/>
            <person name="Procaccini G."/>
            <person name="Duarte C.M."/>
            <person name="Schmutz J."/>
            <person name="Reusch T.B.H."/>
            <person name="Van de Peer Y."/>
        </authorList>
    </citation>
    <scope>NUCLEOTIDE SEQUENCE [LARGE SCALE GENOMIC DNA]</scope>
    <source>
        <strain evidence="4">cv. Finnish</strain>
    </source>
</reference>
<protein>
    <submittedName>
        <fullName evidence="3">Thioredoxin-like 4, chloroplastic</fullName>
    </submittedName>
</protein>
<dbReference type="PANTHER" id="PTHR47912">
    <property type="entry name" value="THIOREDOXIN-LIKE 4, CHLOROPLASTIC"/>
    <property type="match status" value="1"/>
</dbReference>
<dbReference type="Proteomes" id="UP000036987">
    <property type="component" value="Unassembled WGS sequence"/>
</dbReference>
<feature type="chain" id="PRO_5005527669" evidence="1">
    <location>
        <begin position="18"/>
        <end position="208"/>
    </location>
</feature>
<accession>A0A0K9P839</accession>
<dbReference type="OrthoDB" id="10263751at2759"/>
<evidence type="ECO:0000259" key="2">
    <source>
        <dbReference type="PROSITE" id="PS51352"/>
    </source>
</evidence>
<evidence type="ECO:0000313" key="4">
    <source>
        <dbReference type="Proteomes" id="UP000036987"/>
    </source>
</evidence>
<dbReference type="Pfam" id="PF00085">
    <property type="entry name" value="Thioredoxin"/>
    <property type="match status" value="1"/>
</dbReference>
<dbReference type="InterPro" id="IPR013766">
    <property type="entry name" value="Thioredoxin_domain"/>
</dbReference>
<dbReference type="InterPro" id="IPR044176">
    <property type="entry name" value="TRL4_chloroplastic"/>
</dbReference>
<name>A0A0K9P839_ZOSMR</name>
<dbReference type="PANTHER" id="PTHR47912:SF1">
    <property type="entry name" value="THIOREDOXIN-LIKE 4, CHLOROPLASTIC"/>
    <property type="match status" value="1"/>
</dbReference>
<dbReference type="STRING" id="29655.A0A0K9P839"/>
<dbReference type="EMBL" id="LFYR01001055">
    <property type="protein sequence ID" value="KMZ65198.1"/>
    <property type="molecule type" value="Genomic_DNA"/>
</dbReference>
<dbReference type="CDD" id="cd02947">
    <property type="entry name" value="TRX_family"/>
    <property type="match status" value="1"/>
</dbReference>
<dbReference type="PROSITE" id="PS51352">
    <property type="entry name" value="THIOREDOXIN_2"/>
    <property type="match status" value="1"/>
</dbReference>
<dbReference type="SUPFAM" id="SSF52833">
    <property type="entry name" value="Thioredoxin-like"/>
    <property type="match status" value="1"/>
</dbReference>
<gene>
    <name evidence="3" type="ORF">ZOSMA_330G00090</name>
</gene>
<proteinExistence type="predicted"/>
<sequence>MNLCSSIVLLSAKFVLTKDVSEVSSQVGFYDHKQMQLVRRFPYHKYAHPLLKKIRMPLIAGRFNPKRKNFCLLDENQEGVLDEDEDPDTCPVDCVEEFKSDEEFMTILEKAKKRKSLVVVDFYRTACGSCKYIEPAFMKLCKGSRDHNASVIFLKHNVIDEYDDQSEVAERLRIKTVPLFQFYKDGVLLEAFPTRDKEKVFAAINKYT</sequence>
<comment type="caution">
    <text evidence="3">The sequence shown here is derived from an EMBL/GenBank/DDBJ whole genome shotgun (WGS) entry which is preliminary data.</text>
</comment>
<evidence type="ECO:0000256" key="1">
    <source>
        <dbReference type="SAM" id="SignalP"/>
    </source>
</evidence>
<organism evidence="3 4">
    <name type="scientific">Zostera marina</name>
    <name type="common">Eelgrass</name>
    <dbReference type="NCBI Taxonomy" id="29655"/>
    <lineage>
        <taxon>Eukaryota</taxon>
        <taxon>Viridiplantae</taxon>
        <taxon>Streptophyta</taxon>
        <taxon>Embryophyta</taxon>
        <taxon>Tracheophyta</taxon>
        <taxon>Spermatophyta</taxon>
        <taxon>Magnoliopsida</taxon>
        <taxon>Liliopsida</taxon>
        <taxon>Zosteraceae</taxon>
        <taxon>Zostera</taxon>
    </lineage>
</organism>
<keyword evidence="1" id="KW-0732">Signal</keyword>
<keyword evidence="4" id="KW-1185">Reference proteome</keyword>
<feature type="domain" description="Thioredoxin" evidence="2">
    <location>
        <begin position="61"/>
        <end position="208"/>
    </location>
</feature>
<evidence type="ECO:0000313" key="3">
    <source>
        <dbReference type="EMBL" id="KMZ65198.1"/>
    </source>
</evidence>
<dbReference type="AlphaFoldDB" id="A0A0K9P839"/>
<dbReference type="Gene3D" id="3.40.30.10">
    <property type="entry name" value="Glutaredoxin"/>
    <property type="match status" value="1"/>
</dbReference>
<dbReference type="InterPro" id="IPR036249">
    <property type="entry name" value="Thioredoxin-like_sf"/>
</dbReference>